<evidence type="ECO:0000256" key="1">
    <source>
        <dbReference type="ARBA" id="ARBA00023239"/>
    </source>
</evidence>
<dbReference type="SUPFAM" id="SSF51126">
    <property type="entry name" value="Pectin lyase-like"/>
    <property type="match status" value="1"/>
</dbReference>
<evidence type="ECO:0000259" key="4">
    <source>
        <dbReference type="SMART" id="SM00656"/>
    </source>
</evidence>
<dbReference type="InterPro" id="IPR011050">
    <property type="entry name" value="Pectin_lyase_fold/virulence"/>
</dbReference>
<dbReference type="EMBL" id="CP041692">
    <property type="protein sequence ID" value="QDP97250.1"/>
    <property type="molecule type" value="Genomic_DNA"/>
</dbReference>
<dbReference type="PANTHER" id="PTHR31683:SF18">
    <property type="entry name" value="PECTATE LYASE 21-RELATED"/>
    <property type="match status" value="1"/>
</dbReference>
<feature type="domain" description="Pectate lyase" evidence="4">
    <location>
        <begin position="127"/>
        <end position="367"/>
    </location>
</feature>
<keyword evidence="3" id="KW-0732">Signal</keyword>
<evidence type="ECO:0000256" key="3">
    <source>
        <dbReference type="SAM" id="SignalP"/>
    </source>
</evidence>
<dbReference type="GO" id="GO:0030570">
    <property type="term" value="F:pectate lyase activity"/>
    <property type="evidence" value="ECO:0007669"/>
    <property type="project" value="InterPro"/>
</dbReference>
<dbReference type="OrthoDB" id="264773at2"/>
<keyword evidence="2" id="KW-0119">Carbohydrate metabolism</keyword>
<dbReference type="Gene3D" id="2.160.20.10">
    <property type="entry name" value="Single-stranded right-handed beta-helix, Pectin lyase-like"/>
    <property type="match status" value="1"/>
</dbReference>
<gene>
    <name evidence="5" type="ORF">FOE78_16145</name>
</gene>
<dbReference type="KEGG" id="mik:FOE78_16145"/>
<organism evidence="5 6">
    <name type="scientific">Microlunatus elymi</name>
    <dbReference type="NCBI Taxonomy" id="2596828"/>
    <lineage>
        <taxon>Bacteria</taxon>
        <taxon>Bacillati</taxon>
        <taxon>Actinomycetota</taxon>
        <taxon>Actinomycetes</taxon>
        <taxon>Propionibacteriales</taxon>
        <taxon>Propionibacteriaceae</taxon>
        <taxon>Microlunatus</taxon>
    </lineage>
</organism>
<dbReference type="PANTHER" id="PTHR31683">
    <property type="entry name" value="PECTATE LYASE 18-RELATED"/>
    <property type="match status" value="1"/>
</dbReference>
<keyword evidence="2" id="KW-0964">Secreted</keyword>
<evidence type="ECO:0000313" key="6">
    <source>
        <dbReference type="Proteomes" id="UP000319263"/>
    </source>
</evidence>
<dbReference type="InterPro" id="IPR045032">
    <property type="entry name" value="PEL"/>
</dbReference>
<feature type="chain" id="PRO_5038907816" evidence="3">
    <location>
        <begin position="38"/>
        <end position="481"/>
    </location>
</feature>
<reference evidence="5 6" key="1">
    <citation type="submission" date="2019-07" db="EMBL/GenBank/DDBJ databases">
        <title>Microlunatus dokdonensis sp. nov. isolated from the rhizospheric soil of the wild plant Elymus tsukushiensis.</title>
        <authorList>
            <person name="Ghim S.-Y."/>
            <person name="Hwang Y.-J."/>
            <person name="Son J.-S."/>
            <person name="Shin J.-H."/>
        </authorList>
    </citation>
    <scope>NUCLEOTIDE SEQUENCE [LARGE SCALE GENOMIC DNA]</scope>
    <source>
        <strain evidence="5 6">KUDC0627</strain>
    </source>
</reference>
<dbReference type="GO" id="GO:0005576">
    <property type="term" value="C:extracellular region"/>
    <property type="evidence" value="ECO:0007669"/>
    <property type="project" value="UniProtKB-SubCell"/>
</dbReference>
<accession>A0A516Q1E4</accession>
<dbReference type="InterPro" id="IPR012334">
    <property type="entry name" value="Pectin_lyas_fold"/>
</dbReference>
<keyword evidence="1 2" id="KW-0456">Lyase</keyword>
<comment type="subcellular location">
    <subcellularLocation>
        <location evidence="2">Secreted</location>
    </subcellularLocation>
</comment>
<keyword evidence="2" id="KW-0624">Polysaccharide degradation</keyword>
<dbReference type="GO" id="GO:0000272">
    <property type="term" value="P:polysaccharide catabolic process"/>
    <property type="evidence" value="ECO:0007669"/>
    <property type="project" value="UniProtKB-KW"/>
</dbReference>
<comment type="similarity">
    <text evidence="2">Belongs to the polysaccharide lyase 1 family.</text>
</comment>
<feature type="signal peptide" evidence="3">
    <location>
        <begin position="1"/>
        <end position="37"/>
    </location>
</feature>
<evidence type="ECO:0000256" key="2">
    <source>
        <dbReference type="RuleBase" id="RU361173"/>
    </source>
</evidence>
<keyword evidence="6" id="KW-1185">Reference proteome</keyword>
<proteinExistence type="inferred from homology"/>
<dbReference type="RefSeq" id="WP_143987211.1">
    <property type="nucleotide sequence ID" value="NZ_CP041692.1"/>
</dbReference>
<protein>
    <submittedName>
        <fullName evidence="5">Polysaccharide lyase family 1 protein</fullName>
    </submittedName>
</protein>
<name>A0A516Q1E4_9ACTN</name>
<dbReference type="AlphaFoldDB" id="A0A516Q1E4"/>
<dbReference type="InterPro" id="IPR002022">
    <property type="entry name" value="Pec_lyase"/>
</dbReference>
<evidence type="ECO:0000313" key="5">
    <source>
        <dbReference type="EMBL" id="QDP97250.1"/>
    </source>
</evidence>
<dbReference type="Pfam" id="PF00544">
    <property type="entry name" value="Pectate_lyase_4"/>
    <property type="match status" value="1"/>
</dbReference>
<dbReference type="Proteomes" id="UP000319263">
    <property type="component" value="Chromosome"/>
</dbReference>
<sequence>MELTKITKPVRGRLAVAAAALSLAVAGMVVASPSAGADPGHDAAPSRPVGWASTDGGVTGGGSAGAANRFVVHNRAELINAVNNGGQPNAPKVIKVVGNIYGDDAGDGTHLGQQDYRPGWDLDRYIACYGPDAMEWSDSRYPDCGDLRRGRVMGSNAEKAQIQITLGSNTTLVGLGNHAKLTGIYLTINGGSNIIVQNLTMESPIDYFPSWDPGDGGGSWNARFDAMSIVTGTHVWIDHVTFTDGAHPDSAAEIGPHTKIVQQHDGLLDMEDGTNLVTVSNSVFDNHSKTLLLGSGDSKGDRDRGKLRITFVGNHFIDSEQRSPRVRFGRVDVVNNLYTAATDDPQRPILTPKLGGPGYFLGLGLESQIYSRYNAFDYTGPGADSSIIAWASGGTRFFDRGSWFNGRKVDAIAVARASFDQAKAEALADAAADGTEPPAWTAESFQPTVDWNPDDVYQLKPLHSERQVTRSVLANAGAGRI</sequence>
<dbReference type="SMART" id="SM00656">
    <property type="entry name" value="Amb_all"/>
    <property type="match status" value="1"/>
</dbReference>